<dbReference type="PROSITE" id="PS50222">
    <property type="entry name" value="EF_HAND_2"/>
    <property type="match status" value="1"/>
</dbReference>
<dbReference type="InterPro" id="IPR011992">
    <property type="entry name" value="EF-hand-dom_pair"/>
</dbReference>
<name>A0A3P9MQY7_ORYLA</name>
<dbReference type="SMART" id="SM00230">
    <property type="entry name" value="CysPc"/>
    <property type="match status" value="1"/>
</dbReference>
<keyword evidence="4" id="KW-0677">Repeat</keyword>
<dbReference type="PROSITE" id="PS50203">
    <property type="entry name" value="CALPAIN_CAT"/>
    <property type="match status" value="1"/>
</dbReference>
<dbReference type="FunFam" id="2.60.120.380:FF:000001">
    <property type="entry name" value="Calpain-1 catalytic subunit"/>
    <property type="match status" value="1"/>
</dbReference>
<dbReference type="InterPro" id="IPR001300">
    <property type="entry name" value="Peptidase_C2_calpain_cat"/>
</dbReference>
<feature type="active site" evidence="8 9">
    <location>
        <position position="286"/>
    </location>
</feature>
<evidence type="ECO:0000256" key="3">
    <source>
        <dbReference type="ARBA" id="ARBA00022723"/>
    </source>
</evidence>
<dbReference type="Ensembl" id="ENSORLT00020030681.1">
    <property type="protein sequence ID" value="ENSORLP00020035312.1"/>
    <property type="gene ID" value="ENSORLG00020022184.1"/>
</dbReference>
<reference evidence="12" key="4">
    <citation type="submission" date="2025-09" db="UniProtKB">
        <authorList>
            <consortium name="Ensembl"/>
        </authorList>
    </citation>
    <scope>IDENTIFICATION</scope>
    <source>
        <strain evidence="12">HNI</strain>
    </source>
</reference>
<dbReference type="InterPro" id="IPR022684">
    <property type="entry name" value="Calpain_cysteine_protease"/>
</dbReference>
<dbReference type="InterPro" id="IPR038765">
    <property type="entry name" value="Papain-like_cys_pep_sf"/>
</dbReference>
<feature type="domain" description="Calpain catalytic" evidence="10">
    <location>
        <begin position="45"/>
        <end position="341"/>
    </location>
</feature>
<evidence type="ECO:0000256" key="5">
    <source>
        <dbReference type="ARBA" id="ARBA00022801"/>
    </source>
</evidence>
<dbReference type="InterPro" id="IPR022683">
    <property type="entry name" value="Calpain_III"/>
</dbReference>
<feature type="domain" description="EF-hand" evidence="11">
    <location>
        <begin position="570"/>
        <end position="605"/>
    </location>
</feature>
<accession>A0A3P9MQY7</accession>
<dbReference type="Gene3D" id="1.10.238.10">
    <property type="entry name" value="EF-hand"/>
    <property type="match status" value="1"/>
</dbReference>
<evidence type="ECO:0000256" key="7">
    <source>
        <dbReference type="ARBA" id="ARBA00022837"/>
    </source>
</evidence>
<reference evidence="12" key="3">
    <citation type="submission" date="2025-08" db="UniProtKB">
        <authorList>
            <consortium name="Ensembl"/>
        </authorList>
    </citation>
    <scope>IDENTIFICATION</scope>
    <source>
        <strain evidence="12">HNI</strain>
    </source>
</reference>
<keyword evidence="5 9" id="KW-0378">Hydrolase</keyword>
<sequence>MSGVASTLAKKRALAAGFGTNANAVPYLNQNFEALRAQSLSSGQLFCDPAFPAAPESLGFNELGRSSAKTRGVTWKRPKELVSNPEFILGGATRTDICQGALGDCWLLAAIASLTLNEFVMARVVPMDQGFGKDYAGIFHFQFWQFGEWVDVVIDDRLPVREGKLMFVHSAEGREFWSALLEKAYAKVNGCYEALSGGSTTEGFEDFTGGIAENFDLREPPSNLFQILKKALEAGALLGCSIDITSAADSEAVTRQKLVKGHAYSLTGATEVTYRGRQEKLVRMRNPWGQVEWTGAWSDGSSEWNDVQGDCPHANAEDGEFWMSFNEFLRNYSRVEVCTLTPDTIDDDSMKHWSVSKFDGTWRRGSTAGGCRNHPYTFWTNPQFVIKLDEEDDDPDDGEVGCSFVVGLIQKNRRNLRKQGEDMHTIGFAIYEVRRILFEIGWTRLHLDKNFFLTHAQKARSETFINLREVSTRFKLPPGEYLIVPSTFDPHLNADFCIRVFSEKQAETLLFRVLIGCCLSQDMEISAEELKTIMNKIQCLPSGGVKVLLNLQQDSGNGKLGLGEFATLWKKVQNYLNIYKKSDLDNTGTMSTPEMRLAFKDAGFTLNNTIYQLLVARYSDPDMTIDFDNFVACLMKLEMMFRVFKKLDSKGSGSIELDLFQVRTMMMMLMMKTPSLVDL</sequence>
<comment type="similarity">
    <text evidence="1">Belongs to the peptidase C2 family.</text>
</comment>
<dbReference type="InterPro" id="IPR002048">
    <property type="entry name" value="EF_hand_dom"/>
</dbReference>
<dbReference type="SUPFAM" id="SSF49758">
    <property type="entry name" value="Calpain large subunit, middle domain (domain III)"/>
    <property type="match status" value="1"/>
</dbReference>
<dbReference type="PROSITE" id="PS00018">
    <property type="entry name" value="EF_HAND_1"/>
    <property type="match status" value="1"/>
</dbReference>
<evidence type="ECO:0000256" key="6">
    <source>
        <dbReference type="ARBA" id="ARBA00022807"/>
    </source>
</evidence>
<keyword evidence="6 9" id="KW-0788">Thiol protease</keyword>
<evidence type="ECO:0000259" key="10">
    <source>
        <dbReference type="PROSITE" id="PS50203"/>
    </source>
</evidence>
<evidence type="ECO:0000256" key="1">
    <source>
        <dbReference type="ARBA" id="ARBA00007623"/>
    </source>
</evidence>
<evidence type="ECO:0000256" key="9">
    <source>
        <dbReference type="PROSITE-ProRule" id="PRU00239"/>
    </source>
</evidence>
<dbReference type="PANTHER" id="PTHR10183">
    <property type="entry name" value="CALPAIN"/>
    <property type="match status" value="1"/>
</dbReference>
<dbReference type="InterPro" id="IPR033883">
    <property type="entry name" value="C2_III"/>
</dbReference>
<reference evidence="12 13" key="2">
    <citation type="submission" date="2017-04" db="EMBL/GenBank/DDBJ databases">
        <title>CpG methylation of centromeres and impact of large insertions on vertebrate speciation.</title>
        <authorList>
            <person name="Ichikawa K."/>
            <person name="Yoshimura J."/>
            <person name="Morishita S."/>
        </authorList>
    </citation>
    <scope>NUCLEOTIDE SEQUENCE</scope>
    <source>
        <strain evidence="12 13">HNI</strain>
    </source>
</reference>
<dbReference type="GO" id="GO:0005509">
    <property type="term" value="F:calcium ion binding"/>
    <property type="evidence" value="ECO:0007669"/>
    <property type="project" value="InterPro"/>
</dbReference>
<reference key="1">
    <citation type="journal article" date="2007" name="Nature">
        <title>The medaka draft genome and insights into vertebrate genome evolution.</title>
        <authorList>
            <person name="Kasahara M."/>
            <person name="Naruse K."/>
            <person name="Sasaki S."/>
            <person name="Nakatani Y."/>
            <person name="Qu W."/>
            <person name="Ahsan B."/>
            <person name="Yamada T."/>
            <person name="Nagayasu Y."/>
            <person name="Doi K."/>
            <person name="Kasai Y."/>
            <person name="Jindo T."/>
            <person name="Kobayashi D."/>
            <person name="Shimada A."/>
            <person name="Toyoda A."/>
            <person name="Kuroki Y."/>
            <person name="Fujiyama A."/>
            <person name="Sasaki T."/>
            <person name="Shimizu A."/>
            <person name="Asakawa S."/>
            <person name="Shimizu N."/>
            <person name="Hashimoto S."/>
            <person name="Yang J."/>
            <person name="Lee Y."/>
            <person name="Matsushima K."/>
            <person name="Sugano S."/>
            <person name="Sakaizumi M."/>
            <person name="Narita T."/>
            <person name="Ohishi K."/>
            <person name="Haga S."/>
            <person name="Ohta F."/>
            <person name="Nomoto H."/>
            <person name="Nogata K."/>
            <person name="Morishita T."/>
            <person name="Endo T."/>
            <person name="Shin-I T."/>
            <person name="Takeda H."/>
            <person name="Morishita S."/>
            <person name="Kohara Y."/>
        </authorList>
    </citation>
    <scope>NUCLEOTIDE SEQUENCE [LARGE SCALE GENOMIC DNA]</scope>
    <source>
        <strain>Hd-rR</strain>
    </source>
</reference>
<proteinExistence type="inferred from homology"/>
<dbReference type="Gene3D" id="3.90.70.10">
    <property type="entry name" value="Cysteine proteinases"/>
    <property type="match status" value="1"/>
</dbReference>
<dbReference type="SUPFAM" id="SSF54001">
    <property type="entry name" value="Cysteine proteinases"/>
    <property type="match status" value="1"/>
</dbReference>
<dbReference type="PROSITE" id="PS00139">
    <property type="entry name" value="THIOL_PROTEASE_CYS"/>
    <property type="match status" value="1"/>
</dbReference>
<dbReference type="CDD" id="cd00214">
    <property type="entry name" value="Calpain_III"/>
    <property type="match status" value="1"/>
</dbReference>
<dbReference type="InterPro" id="IPR000169">
    <property type="entry name" value="Pept_cys_AS"/>
</dbReference>
<dbReference type="AlphaFoldDB" id="A0A3P9MQY7"/>
<evidence type="ECO:0000259" key="11">
    <source>
        <dbReference type="PROSITE" id="PS50222"/>
    </source>
</evidence>
<dbReference type="InterPro" id="IPR018247">
    <property type="entry name" value="EF_Hand_1_Ca_BS"/>
</dbReference>
<dbReference type="CDD" id="cd00044">
    <property type="entry name" value="CysPc"/>
    <property type="match status" value="1"/>
</dbReference>
<dbReference type="InterPro" id="IPR036213">
    <property type="entry name" value="Calpain_III_sf"/>
</dbReference>
<dbReference type="PANTHER" id="PTHR10183:SF395">
    <property type="entry name" value="CALPAIN 2, (M_II) LARGE SUBUNIT A-RELATED"/>
    <property type="match status" value="1"/>
</dbReference>
<dbReference type="PRINTS" id="PR00704">
    <property type="entry name" value="CALPAIN"/>
</dbReference>
<keyword evidence="7" id="KW-0106">Calcium</keyword>
<evidence type="ECO:0000313" key="12">
    <source>
        <dbReference type="Ensembl" id="ENSORLP00020035312.1"/>
    </source>
</evidence>
<organism evidence="12 13">
    <name type="scientific">Oryzias latipes</name>
    <name type="common">Japanese rice fish</name>
    <name type="synonym">Japanese killifish</name>
    <dbReference type="NCBI Taxonomy" id="8090"/>
    <lineage>
        <taxon>Eukaryota</taxon>
        <taxon>Metazoa</taxon>
        <taxon>Chordata</taxon>
        <taxon>Craniata</taxon>
        <taxon>Vertebrata</taxon>
        <taxon>Euteleostomi</taxon>
        <taxon>Actinopterygii</taxon>
        <taxon>Neopterygii</taxon>
        <taxon>Teleostei</taxon>
        <taxon>Neoteleostei</taxon>
        <taxon>Acanthomorphata</taxon>
        <taxon>Ovalentaria</taxon>
        <taxon>Atherinomorphae</taxon>
        <taxon>Beloniformes</taxon>
        <taxon>Adrianichthyidae</taxon>
        <taxon>Oryziinae</taxon>
        <taxon>Oryzias</taxon>
    </lineage>
</organism>
<dbReference type="Proteomes" id="UP000265180">
    <property type="component" value="Chromosome 1"/>
</dbReference>
<dbReference type="GO" id="GO:0004198">
    <property type="term" value="F:calcium-dependent cysteine-type endopeptidase activity"/>
    <property type="evidence" value="ECO:0007669"/>
    <property type="project" value="InterPro"/>
</dbReference>
<dbReference type="Gene3D" id="2.60.120.380">
    <property type="match status" value="1"/>
</dbReference>
<dbReference type="FunFam" id="3.90.70.10:FF:000001">
    <property type="entry name" value="Calpain-1 catalytic subunit"/>
    <property type="match status" value="1"/>
</dbReference>
<evidence type="ECO:0000256" key="2">
    <source>
        <dbReference type="ARBA" id="ARBA00022670"/>
    </source>
</evidence>
<feature type="active site" evidence="8 9">
    <location>
        <position position="105"/>
    </location>
</feature>
<keyword evidence="3" id="KW-0479">Metal-binding</keyword>
<feature type="active site" evidence="8 9">
    <location>
        <position position="262"/>
    </location>
</feature>
<dbReference type="Pfam" id="PF01067">
    <property type="entry name" value="Calpain_III"/>
    <property type="match status" value="1"/>
</dbReference>
<protein>
    <submittedName>
        <fullName evidence="12">Calpain 2, (m/II) large subunit b</fullName>
    </submittedName>
</protein>
<dbReference type="SUPFAM" id="SSF47473">
    <property type="entry name" value="EF-hand"/>
    <property type="match status" value="1"/>
</dbReference>
<evidence type="ECO:0000256" key="8">
    <source>
        <dbReference type="PIRSR" id="PIRSR622684-1"/>
    </source>
</evidence>
<dbReference type="Pfam" id="PF00648">
    <property type="entry name" value="Peptidase_C2"/>
    <property type="match status" value="1"/>
</dbReference>
<dbReference type="GO" id="GO:0006508">
    <property type="term" value="P:proteolysis"/>
    <property type="evidence" value="ECO:0007669"/>
    <property type="project" value="UniProtKB-KW"/>
</dbReference>
<keyword evidence="2 9" id="KW-0645">Protease</keyword>
<dbReference type="SMART" id="SM00720">
    <property type="entry name" value="calpain_III"/>
    <property type="match status" value="1"/>
</dbReference>
<dbReference type="InterPro" id="IPR022682">
    <property type="entry name" value="Calpain_domain_III"/>
</dbReference>
<evidence type="ECO:0000256" key="4">
    <source>
        <dbReference type="ARBA" id="ARBA00022737"/>
    </source>
</evidence>
<evidence type="ECO:0000313" key="13">
    <source>
        <dbReference type="Proteomes" id="UP000265180"/>
    </source>
</evidence>